<evidence type="ECO:0000259" key="1">
    <source>
        <dbReference type="PROSITE" id="PS50011"/>
    </source>
</evidence>
<dbReference type="CDD" id="cd00180">
    <property type="entry name" value="PKc"/>
    <property type="match status" value="1"/>
</dbReference>
<accession>A0A8H3SFB0</accession>
<dbReference type="InterPro" id="IPR008271">
    <property type="entry name" value="Ser/Thr_kinase_AS"/>
</dbReference>
<dbReference type="Proteomes" id="UP000465221">
    <property type="component" value="Unassembled WGS sequence"/>
</dbReference>
<dbReference type="SMART" id="SM00220">
    <property type="entry name" value="S_TKc"/>
    <property type="match status" value="1"/>
</dbReference>
<dbReference type="Pfam" id="PF00069">
    <property type="entry name" value="Pkinase"/>
    <property type="match status" value="1"/>
</dbReference>
<dbReference type="GO" id="GO:0051301">
    <property type="term" value="P:cell division"/>
    <property type="evidence" value="ECO:0007669"/>
    <property type="project" value="UniProtKB-KW"/>
</dbReference>
<keyword evidence="2" id="KW-0418">Kinase</keyword>
<dbReference type="PROSITE" id="PS00108">
    <property type="entry name" value="PROTEIN_KINASE_ST"/>
    <property type="match status" value="1"/>
</dbReference>
<dbReference type="GO" id="GO:0004674">
    <property type="term" value="F:protein serine/threonine kinase activity"/>
    <property type="evidence" value="ECO:0007669"/>
    <property type="project" value="TreeGrafter"/>
</dbReference>
<dbReference type="EMBL" id="BLKC01000162">
    <property type="protein sequence ID" value="GFF57931.1"/>
    <property type="molecule type" value="Genomic_DNA"/>
</dbReference>
<dbReference type="PROSITE" id="PS50011">
    <property type="entry name" value="PROTEIN_KINASE_DOM"/>
    <property type="match status" value="1"/>
</dbReference>
<organism evidence="2 3">
    <name type="scientific">Aspergillus udagawae</name>
    <dbReference type="NCBI Taxonomy" id="91492"/>
    <lineage>
        <taxon>Eukaryota</taxon>
        <taxon>Fungi</taxon>
        <taxon>Dikarya</taxon>
        <taxon>Ascomycota</taxon>
        <taxon>Pezizomycotina</taxon>
        <taxon>Eurotiomycetes</taxon>
        <taxon>Eurotiomycetidae</taxon>
        <taxon>Eurotiales</taxon>
        <taxon>Aspergillaceae</taxon>
        <taxon>Aspergillus</taxon>
        <taxon>Aspergillus subgen. Fumigati</taxon>
    </lineage>
</organism>
<dbReference type="GO" id="GO:0005524">
    <property type="term" value="F:ATP binding"/>
    <property type="evidence" value="ECO:0007669"/>
    <property type="project" value="InterPro"/>
</dbReference>
<dbReference type="PANTHER" id="PTHR24359">
    <property type="entry name" value="SERINE/THREONINE-PROTEIN KINASE SBK1"/>
    <property type="match status" value="1"/>
</dbReference>
<keyword evidence="2" id="KW-0132">Cell division</keyword>
<evidence type="ECO:0000313" key="2">
    <source>
        <dbReference type="EMBL" id="GFF57931.1"/>
    </source>
</evidence>
<feature type="domain" description="Protein kinase" evidence="1">
    <location>
        <begin position="170"/>
        <end position="485"/>
    </location>
</feature>
<reference evidence="2 3" key="1">
    <citation type="submission" date="2020-01" db="EMBL/GenBank/DDBJ databases">
        <title>Draft genome sequence of Aspergillus udagawae IFM 46972.</title>
        <authorList>
            <person name="Takahashi H."/>
            <person name="Yaguchi T."/>
        </authorList>
    </citation>
    <scope>NUCLEOTIDE SEQUENCE [LARGE SCALE GENOMIC DNA]</scope>
    <source>
        <strain evidence="2 3">IFM 46972</strain>
    </source>
</reference>
<dbReference type="SUPFAM" id="SSF69322">
    <property type="entry name" value="Tricorn protease domain 2"/>
    <property type="match status" value="1"/>
</dbReference>
<proteinExistence type="predicted"/>
<dbReference type="AlphaFoldDB" id="A0A8H3SFB0"/>
<dbReference type="InterPro" id="IPR000719">
    <property type="entry name" value="Prot_kinase_dom"/>
</dbReference>
<dbReference type="PANTHER" id="PTHR24359:SF1">
    <property type="entry name" value="INHIBITOR OF NUCLEAR FACTOR KAPPA-B KINASE EPSILON SUBUNIT HOMOLOG 1-RELATED"/>
    <property type="match status" value="1"/>
</dbReference>
<comment type="caution">
    <text evidence="2">The sequence shown here is derived from an EMBL/GenBank/DDBJ whole genome shotgun (WGS) entry which is preliminary data.</text>
</comment>
<keyword evidence="2" id="KW-0808">Transferase</keyword>
<evidence type="ECO:0000313" key="3">
    <source>
        <dbReference type="Proteomes" id="UP000465221"/>
    </source>
</evidence>
<gene>
    <name evidence="2" type="ORF">IFM46972_10948</name>
</gene>
<dbReference type="Gene3D" id="1.10.510.10">
    <property type="entry name" value="Transferase(Phosphotransferase) domain 1"/>
    <property type="match status" value="1"/>
</dbReference>
<dbReference type="SUPFAM" id="SSF56112">
    <property type="entry name" value="Protein kinase-like (PK-like)"/>
    <property type="match status" value="1"/>
</dbReference>
<name>A0A8H3SFB0_9EURO</name>
<sequence length="890" mass="99795">MRKEEIKLLCERFKTLLGDRFSKNHREERFVPHGAAQEVFRNYKSDLQELLQHMSEALRADEGLLVSVAHRILESLSNVLAIVLMGRARNDMFVLDLFLSLVLDGNNHMREFLILTDSELPISKARAEDLFPDRGATFFTTQLHFCAIVLQEEKEVKYLEKEQRLCPLPYLRQELIGEGAFGQVFEVEIERHHMRSASGDGENRKPTLLARKDFRLQHAFEEELKVLRKIMRRPERHDHLVPLLAILQHDTTYSLFFPLAACDLTTYFDRQHDPPGPEALDEKKALYHRGVALAGALAFLHRGFSDMSCYHLDLKPRNILVYNAHMADEVWKITDFGLSRVRVKAQSPNDGDSTMTIGVQGTYLAPECAVAGAKVSALSDVWSFGCIFSLVLTFMVKGGKGINEFSTRRGEQPNGDLFYTNPTEPQVSPAVITWFDHLKGLASRDRCPRLMCESLDFLLGHVLLPKRKNRLEASKIEARLKEIWTSYSPLEPLPTHNERQHDDNTPSRLSRLFSRTTKILRPTSPPPLEVGSSARGSRFSPGGEILVSFTSTQNRILKLSGTSRNMDVDVQIPGSVNYVSVSDNYICNALDGNCFKCCIYSISGAFVPNQQAKPISFPDLGSIKMAALSNDGALAAFIITQKPGGTEMKCLRYLCKTEDLVHAAGNGGHPSPISSRSNSAISATSMGSMTTRSATNQLGPAIGSAADIRFFDFTSNGQFLVMVTQEGTINFCVKVWETRGDTLFQEMLIPHRGSAATTAAHFTACTVFMLNGILHLFILSQEQYIIHADLSERTWRSRELEDRMVQLYFRSDNQTLLFLKRDRRQIFVLTVSDALVEDATMARPRQVAQIGSSIGKCQPSIAMRAKQRGKVEILLATAEGKWNAVDVTNL</sequence>
<keyword evidence="2" id="KW-0131">Cell cycle</keyword>
<protein>
    <submittedName>
        <fullName evidence="2">Probable cell division protein kinase ECU08_0230</fullName>
    </submittedName>
</protein>
<dbReference type="InterPro" id="IPR011009">
    <property type="entry name" value="Kinase-like_dom_sf"/>
</dbReference>